<gene>
    <name evidence="1" type="ordered locus">Amet_2091</name>
</gene>
<name>A6TPY3_ALKMQ</name>
<keyword evidence="2" id="KW-1185">Reference proteome</keyword>
<dbReference type="KEGG" id="amt:Amet_2091"/>
<protein>
    <submittedName>
        <fullName evidence="1">Uncharacterized protein</fullName>
    </submittedName>
</protein>
<accession>A6TPY3</accession>
<dbReference type="HOGENOM" id="CLU_2244261_0_0_9"/>
<dbReference type="Proteomes" id="UP000001572">
    <property type="component" value="Chromosome"/>
</dbReference>
<evidence type="ECO:0000313" key="2">
    <source>
        <dbReference type="Proteomes" id="UP000001572"/>
    </source>
</evidence>
<dbReference type="AlphaFoldDB" id="A6TPY3"/>
<reference evidence="2" key="1">
    <citation type="journal article" date="2016" name="Genome Announc.">
        <title>Complete genome sequence of Alkaliphilus metalliredigens strain QYMF, an alkaliphilic and metal-reducing bacterium isolated from borax-contaminated leachate ponds.</title>
        <authorList>
            <person name="Hwang C."/>
            <person name="Copeland A."/>
            <person name="Lucas S."/>
            <person name="Lapidus A."/>
            <person name="Barry K."/>
            <person name="Detter J.C."/>
            <person name="Glavina Del Rio T."/>
            <person name="Hammon N."/>
            <person name="Israni S."/>
            <person name="Dalin E."/>
            <person name="Tice H."/>
            <person name="Pitluck S."/>
            <person name="Chertkov O."/>
            <person name="Brettin T."/>
            <person name="Bruce D."/>
            <person name="Han C."/>
            <person name="Schmutz J."/>
            <person name="Larimer F."/>
            <person name="Land M.L."/>
            <person name="Hauser L."/>
            <person name="Kyrpides N."/>
            <person name="Mikhailova N."/>
            <person name="Ye Q."/>
            <person name="Zhou J."/>
            <person name="Richardson P."/>
            <person name="Fields M.W."/>
        </authorList>
    </citation>
    <scope>NUCLEOTIDE SEQUENCE [LARGE SCALE GENOMIC DNA]</scope>
    <source>
        <strain evidence="2">QYMF</strain>
    </source>
</reference>
<organism evidence="1 2">
    <name type="scientific">Alkaliphilus metalliredigens (strain QYMF)</name>
    <dbReference type="NCBI Taxonomy" id="293826"/>
    <lineage>
        <taxon>Bacteria</taxon>
        <taxon>Bacillati</taxon>
        <taxon>Bacillota</taxon>
        <taxon>Clostridia</taxon>
        <taxon>Peptostreptococcales</taxon>
        <taxon>Natronincolaceae</taxon>
        <taxon>Alkaliphilus</taxon>
    </lineage>
</organism>
<evidence type="ECO:0000313" key="1">
    <source>
        <dbReference type="EMBL" id="ABR48251.1"/>
    </source>
</evidence>
<sequence length="104" mass="12838">MFFRIALGCVWLFLLIERGVNIQRYDYMHPIRMIMPPAVWVLISLQYIYKYHNNKEIRERGITTDTGFIYWKEIVWYDWKENNVLEITYRPSGRFSLKKERNKI</sequence>
<proteinExistence type="predicted"/>
<dbReference type="EMBL" id="CP000724">
    <property type="protein sequence ID" value="ABR48251.1"/>
    <property type="molecule type" value="Genomic_DNA"/>
</dbReference>